<dbReference type="PANTHER" id="PTHR35471">
    <property type="entry name" value="OS07G0223700 PROTEIN"/>
    <property type="match status" value="1"/>
</dbReference>
<feature type="transmembrane region" description="Helical" evidence="1">
    <location>
        <begin position="163"/>
        <end position="183"/>
    </location>
</feature>
<dbReference type="PANTHER" id="PTHR35471:SF1">
    <property type="entry name" value="OS07G0223700 PROTEIN"/>
    <property type="match status" value="1"/>
</dbReference>
<keyword evidence="2" id="KW-1185">Reference proteome</keyword>
<gene>
    <name evidence="3" type="primary">LOC105044928</name>
</gene>
<dbReference type="OrthoDB" id="1916950at2759"/>
<reference evidence="3" key="1">
    <citation type="submission" date="2025-08" db="UniProtKB">
        <authorList>
            <consortium name="RefSeq"/>
        </authorList>
    </citation>
    <scope>IDENTIFICATION</scope>
</reference>
<keyword evidence="1" id="KW-1133">Transmembrane helix</keyword>
<accession>A0A6I9R838</accession>
<organism evidence="2 3">
    <name type="scientific">Elaeis guineensis var. tenera</name>
    <name type="common">Oil palm</name>
    <dbReference type="NCBI Taxonomy" id="51953"/>
    <lineage>
        <taxon>Eukaryota</taxon>
        <taxon>Viridiplantae</taxon>
        <taxon>Streptophyta</taxon>
        <taxon>Embryophyta</taxon>
        <taxon>Tracheophyta</taxon>
        <taxon>Spermatophyta</taxon>
        <taxon>Magnoliopsida</taxon>
        <taxon>Liliopsida</taxon>
        <taxon>Arecaceae</taxon>
        <taxon>Arecoideae</taxon>
        <taxon>Cocoseae</taxon>
        <taxon>Elaeidinae</taxon>
        <taxon>Elaeis</taxon>
    </lineage>
</organism>
<sequence>MLFLSLLNKHLLLCANKPSSNVEESESFSSSSSSHHSTSPSPFRRFLCRLGSLIMPCSPSSPCSLIRSWLRDYDRIQAVAVVLIYIQIGCALIGSLGALFNGVLLINLVVALFALVAIESSSQSLGRAYAVLLFCSVMLDIAWFILFSHTIWEYDPEKYGQFFVFSIRVAFLMQIVGFTIRLLSSFLWIQIYRLGVSCVNSTTSREADFDVRNSFFNPPIQEITIENSNADDIIGGSIYDPAYYSSLFQATQDKGCVHEGDNQIIGRNSGLASVAETSQLQLGHSRSYQVIDVDRTLRKPLIQ</sequence>
<keyword evidence="1" id="KW-0812">Transmembrane</keyword>
<evidence type="ECO:0000313" key="3">
    <source>
        <dbReference type="RefSeq" id="XP_010921334.1"/>
    </source>
</evidence>
<dbReference type="AlphaFoldDB" id="A0A6I9R838"/>
<feature type="transmembrane region" description="Helical" evidence="1">
    <location>
        <begin position="100"/>
        <end position="118"/>
    </location>
</feature>
<dbReference type="InParanoid" id="A0A6I9R838"/>
<evidence type="ECO:0000256" key="1">
    <source>
        <dbReference type="SAM" id="Phobius"/>
    </source>
</evidence>
<protein>
    <submittedName>
        <fullName evidence="3">Uncharacterized protein LOC105044928 isoform X1</fullName>
    </submittedName>
</protein>
<keyword evidence="1" id="KW-0472">Membrane</keyword>
<feature type="transmembrane region" description="Helical" evidence="1">
    <location>
        <begin position="130"/>
        <end position="151"/>
    </location>
</feature>
<dbReference type="RefSeq" id="XP_010921334.1">
    <property type="nucleotide sequence ID" value="XM_010923032.3"/>
</dbReference>
<name>A0A6I9R838_ELAGV</name>
<proteinExistence type="predicted"/>
<dbReference type="Proteomes" id="UP000504607">
    <property type="component" value="Chromosome 5"/>
</dbReference>
<evidence type="ECO:0000313" key="2">
    <source>
        <dbReference type="Proteomes" id="UP000504607"/>
    </source>
</evidence>